<dbReference type="AlphaFoldDB" id="A0A1B5KYF4"/>
<dbReference type="InterPro" id="IPR002347">
    <property type="entry name" value="SDR_fam"/>
</dbReference>
<dbReference type="Proteomes" id="UP000054053">
    <property type="component" value="Unassembled WGS sequence"/>
</dbReference>
<dbReference type="EMBL" id="CP072754">
    <property type="protein sequence ID" value="QUC18265.1"/>
    <property type="molecule type" value="Genomic_DNA"/>
</dbReference>
<organism evidence="6 9">
    <name type="scientific">Ustilaginoidea virens</name>
    <name type="common">Rice false smut fungus</name>
    <name type="synonym">Villosiclava virens</name>
    <dbReference type="NCBI Taxonomy" id="1159556"/>
    <lineage>
        <taxon>Eukaryota</taxon>
        <taxon>Fungi</taxon>
        <taxon>Dikarya</taxon>
        <taxon>Ascomycota</taxon>
        <taxon>Pezizomycotina</taxon>
        <taxon>Sordariomycetes</taxon>
        <taxon>Hypocreomycetidae</taxon>
        <taxon>Hypocreales</taxon>
        <taxon>Clavicipitaceae</taxon>
        <taxon>Ustilaginoidea</taxon>
    </lineage>
</organism>
<reference evidence="6" key="1">
    <citation type="journal article" date="2016" name="Genome Announc.">
        <title>Genome Sequence of Ustilaginoidea virens IPU010, a Rice Pathogenic Fungus Causing False Smut.</title>
        <authorList>
            <person name="Kumagai T."/>
            <person name="Ishii T."/>
            <person name="Terai G."/>
            <person name="Umemura M."/>
            <person name="Machida M."/>
            <person name="Asai K."/>
        </authorList>
    </citation>
    <scope>NUCLEOTIDE SEQUENCE [LARGE SCALE GENOMIC DNA]</scope>
    <source>
        <strain evidence="6">IPU010</strain>
    </source>
</reference>
<evidence type="ECO:0000256" key="4">
    <source>
        <dbReference type="RuleBase" id="RU000363"/>
    </source>
</evidence>
<evidence type="ECO:0000313" key="7">
    <source>
        <dbReference type="EMBL" id="QUC18265.1"/>
    </source>
</evidence>
<evidence type="ECO:0000256" key="3">
    <source>
        <dbReference type="ARBA" id="ARBA00023002"/>
    </source>
</evidence>
<proteinExistence type="inferred from homology"/>
<evidence type="ECO:0000256" key="2">
    <source>
        <dbReference type="ARBA" id="ARBA00022857"/>
    </source>
</evidence>
<dbReference type="SUPFAM" id="SSF51735">
    <property type="entry name" value="NAD(P)-binding Rossmann-fold domains"/>
    <property type="match status" value="1"/>
</dbReference>
<dbReference type="InterPro" id="IPR052178">
    <property type="entry name" value="Sec_Metab_Biosynth_SDR"/>
</dbReference>
<dbReference type="FunFam" id="3.40.50.720:FF:000084">
    <property type="entry name" value="Short-chain dehydrogenase reductase"/>
    <property type="match status" value="1"/>
</dbReference>
<dbReference type="GeneID" id="66063284"/>
<evidence type="ECO:0000313" key="8">
    <source>
        <dbReference type="Proteomes" id="UP000027002"/>
    </source>
</evidence>
<dbReference type="PANTHER" id="PTHR43618:SF4">
    <property type="entry name" value="SHORT CHAIN DEHYDROGENASE_REDUCTASE FAMILY (AFU_ORTHOLOGUE AFUA_7G04540)"/>
    <property type="match status" value="1"/>
</dbReference>
<gene>
    <name evidence="7" type="ORF">UV8b_02506</name>
    <name evidence="6" type="ORF">UVI_02040050</name>
</gene>
<dbReference type="PRINTS" id="PR00080">
    <property type="entry name" value="SDRFAMILY"/>
</dbReference>
<evidence type="ECO:0008006" key="10">
    <source>
        <dbReference type="Google" id="ProtNLM"/>
    </source>
</evidence>
<feature type="region of interest" description="Disordered" evidence="5">
    <location>
        <begin position="227"/>
        <end position="257"/>
    </location>
</feature>
<reference evidence="7" key="3">
    <citation type="submission" date="2020-03" db="EMBL/GenBank/DDBJ databases">
        <title>A mixture of massive structural variations and highly conserved coding sequences in Ustilaginoidea virens genome.</title>
        <authorList>
            <person name="Zhang K."/>
            <person name="Zhao Z."/>
            <person name="Zhang Z."/>
            <person name="Li Y."/>
            <person name="Hsiang T."/>
            <person name="Sun W."/>
        </authorList>
    </citation>
    <scope>NUCLEOTIDE SEQUENCE</scope>
    <source>
        <strain evidence="7">UV-8b</strain>
    </source>
</reference>
<dbReference type="OrthoDB" id="2898618at2759"/>
<dbReference type="InterPro" id="IPR036291">
    <property type="entry name" value="NAD(P)-bd_dom_sf"/>
</dbReference>
<dbReference type="PANTHER" id="PTHR43618">
    <property type="entry name" value="7-ALPHA-HYDROXYSTEROID DEHYDROGENASE"/>
    <property type="match status" value="1"/>
</dbReference>
<dbReference type="Pfam" id="PF00106">
    <property type="entry name" value="adh_short"/>
    <property type="match status" value="1"/>
</dbReference>
<dbReference type="PROSITE" id="PS00061">
    <property type="entry name" value="ADH_SHORT"/>
    <property type="match status" value="1"/>
</dbReference>
<sequence length="291" mass="30582">MSSTEALSRDSLFNLQGKVALVTGGGSGIGLMATQALAANGAKVYITGRTREKLDRVTAVHFGGNTDKVVPLQADITSKESIRSLVKEIASREKCLCVLVNNAGISGETQSTAEAKSAKELQTSLFDGSTFESWLDLYRTNVAGAYFTTAAFLPLLQASSEQHAGWSGTVVNITSVSGLIKSAQHHFSYNASKAAAGHLTRMPASEIAAAGLKIRVNAIAPGVFPSEMTTGASDDKQKSQLPKEQFEGKVPARRPGKDEDMASAVLFATCNQYVNGSTVVVDGGYTIEAGK</sequence>
<dbReference type="EMBL" id="BBTG02000022">
    <property type="protein sequence ID" value="GAO16110.1"/>
    <property type="molecule type" value="Genomic_DNA"/>
</dbReference>
<evidence type="ECO:0000256" key="5">
    <source>
        <dbReference type="SAM" id="MobiDB-lite"/>
    </source>
</evidence>
<dbReference type="RefSeq" id="XP_042995938.1">
    <property type="nucleotide sequence ID" value="XM_043140004.1"/>
</dbReference>
<dbReference type="InterPro" id="IPR020904">
    <property type="entry name" value="Sc_DH/Rdtase_CS"/>
</dbReference>
<name>A0A1B5KYF4_USTVR</name>
<dbReference type="PRINTS" id="PR00081">
    <property type="entry name" value="GDHRDH"/>
</dbReference>
<comment type="similarity">
    <text evidence="1 4">Belongs to the short-chain dehydrogenases/reductases (SDR) family.</text>
</comment>
<keyword evidence="2" id="KW-0521">NADP</keyword>
<keyword evidence="8" id="KW-1185">Reference proteome</keyword>
<dbReference type="GO" id="GO:0016491">
    <property type="term" value="F:oxidoreductase activity"/>
    <property type="evidence" value="ECO:0007669"/>
    <property type="project" value="UniProtKB-KW"/>
</dbReference>
<keyword evidence="3" id="KW-0560">Oxidoreductase</keyword>
<evidence type="ECO:0000256" key="1">
    <source>
        <dbReference type="ARBA" id="ARBA00006484"/>
    </source>
</evidence>
<evidence type="ECO:0000313" key="9">
    <source>
        <dbReference type="Proteomes" id="UP000054053"/>
    </source>
</evidence>
<evidence type="ECO:0000313" key="6">
    <source>
        <dbReference type="EMBL" id="GAO16110.1"/>
    </source>
</evidence>
<reference evidence="9" key="2">
    <citation type="journal article" date="2016" name="Genome Announc.">
        <title>Genome sequence of Ustilaginoidea virens IPU010, a rice pathogenic fungus causing false smut.</title>
        <authorList>
            <person name="Kumagai T."/>
            <person name="Ishii T."/>
            <person name="Terai G."/>
            <person name="Umemura M."/>
            <person name="Machida M."/>
            <person name="Asai K."/>
        </authorList>
    </citation>
    <scope>NUCLEOTIDE SEQUENCE [LARGE SCALE GENOMIC DNA]</scope>
    <source>
        <strain evidence="9">IPU010</strain>
    </source>
</reference>
<protein>
    <recommendedName>
        <fullName evidence="10">Short chain dehydrogenase/reductase family</fullName>
    </recommendedName>
</protein>
<dbReference type="Proteomes" id="UP000027002">
    <property type="component" value="Chromosome 2"/>
</dbReference>
<dbReference type="Gene3D" id="3.40.50.720">
    <property type="entry name" value="NAD(P)-binding Rossmann-like Domain"/>
    <property type="match status" value="1"/>
</dbReference>
<dbReference type="KEGG" id="uvi:66063284"/>
<accession>A0A1B5KYF4</accession>